<accession>A0ABW2MZ12</accession>
<sequence>MAKRSSIKDVASRAGVSVTTVSHVLNDVPGKRISDDTRSRVRQAADELSYRPNSMARSLRLQRSHILAMVSDQIATTPHAGQIILGAQEAASKRGWLLMLVNSGGDRETERAEILALQQRQVDGFLYATMYHQVVDVPAELGDSAVTLLDARCDDRRIPSVAPDEVQGGQVATQLLLDQGHRRIGLINNADDIPATEGRLTGYLSALREAGIEPDDDLVERGRSEASGGYAAGLALLDRDPRPTAIFCFNDRMAMGLYQAAAERGLRIPEDLSVVGFDNQELIADGLRPGLTTVALPHYEMGAWAVETLIRRLEDPDTPSEQVLLRCPVVERGSVSPPAASPGA</sequence>
<evidence type="ECO:0000259" key="5">
    <source>
        <dbReference type="PROSITE" id="PS50932"/>
    </source>
</evidence>
<comment type="caution">
    <text evidence="6">The sequence shown here is derived from an EMBL/GenBank/DDBJ whole genome shotgun (WGS) entry which is preliminary data.</text>
</comment>
<evidence type="ECO:0000256" key="1">
    <source>
        <dbReference type="ARBA" id="ARBA00022491"/>
    </source>
</evidence>
<protein>
    <submittedName>
        <fullName evidence="6">LacI family DNA-binding transcriptional regulator</fullName>
    </submittedName>
</protein>
<reference evidence="7" key="1">
    <citation type="journal article" date="2019" name="Int. J. Syst. Evol. Microbiol.">
        <title>The Global Catalogue of Microorganisms (GCM) 10K type strain sequencing project: providing services to taxonomists for standard genome sequencing and annotation.</title>
        <authorList>
            <consortium name="The Broad Institute Genomics Platform"/>
            <consortium name="The Broad Institute Genome Sequencing Center for Infectious Disease"/>
            <person name="Wu L."/>
            <person name="Ma J."/>
        </authorList>
    </citation>
    <scope>NUCLEOTIDE SEQUENCE [LARGE SCALE GENOMIC DNA]</scope>
    <source>
        <strain evidence="7">FCH27</strain>
    </source>
</reference>
<dbReference type="RefSeq" id="WP_255890107.1">
    <property type="nucleotide sequence ID" value="NZ_JAFMZM010000003.1"/>
</dbReference>
<dbReference type="SUPFAM" id="SSF47413">
    <property type="entry name" value="lambda repressor-like DNA-binding domains"/>
    <property type="match status" value="1"/>
</dbReference>
<keyword evidence="3 6" id="KW-0238">DNA-binding</keyword>
<keyword evidence="1" id="KW-0678">Repressor</keyword>
<gene>
    <name evidence="6" type="ORF">ACFQO6_02440</name>
</gene>
<evidence type="ECO:0000313" key="7">
    <source>
        <dbReference type="Proteomes" id="UP001596524"/>
    </source>
</evidence>
<evidence type="ECO:0000256" key="2">
    <source>
        <dbReference type="ARBA" id="ARBA00023015"/>
    </source>
</evidence>
<keyword evidence="2" id="KW-0805">Transcription regulation</keyword>
<dbReference type="InterPro" id="IPR046335">
    <property type="entry name" value="LacI/GalR-like_sensor"/>
</dbReference>
<organism evidence="6 7">
    <name type="scientific">Nocardioides astragali</name>
    <dbReference type="NCBI Taxonomy" id="1776736"/>
    <lineage>
        <taxon>Bacteria</taxon>
        <taxon>Bacillati</taxon>
        <taxon>Actinomycetota</taxon>
        <taxon>Actinomycetes</taxon>
        <taxon>Propionibacteriales</taxon>
        <taxon>Nocardioidaceae</taxon>
        <taxon>Nocardioides</taxon>
    </lineage>
</organism>
<name>A0ABW2MZ12_9ACTN</name>
<evidence type="ECO:0000313" key="6">
    <source>
        <dbReference type="EMBL" id="MFC7359112.1"/>
    </source>
</evidence>
<evidence type="ECO:0000256" key="4">
    <source>
        <dbReference type="ARBA" id="ARBA00023163"/>
    </source>
</evidence>
<keyword evidence="4" id="KW-0804">Transcription</keyword>
<dbReference type="GO" id="GO:0003677">
    <property type="term" value="F:DNA binding"/>
    <property type="evidence" value="ECO:0007669"/>
    <property type="project" value="UniProtKB-KW"/>
</dbReference>
<dbReference type="CDD" id="cd01392">
    <property type="entry name" value="HTH_LacI"/>
    <property type="match status" value="1"/>
</dbReference>
<dbReference type="InterPro" id="IPR010982">
    <property type="entry name" value="Lambda_DNA-bd_dom_sf"/>
</dbReference>
<dbReference type="PRINTS" id="PR00036">
    <property type="entry name" value="HTHLACI"/>
</dbReference>
<dbReference type="EMBL" id="JBHTCH010000001">
    <property type="protein sequence ID" value="MFC7359112.1"/>
    <property type="molecule type" value="Genomic_DNA"/>
</dbReference>
<dbReference type="SMART" id="SM00354">
    <property type="entry name" value="HTH_LACI"/>
    <property type="match status" value="1"/>
</dbReference>
<feature type="domain" description="HTH lacI-type" evidence="5">
    <location>
        <begin position="5"/>
        <end position="61"/>
    </location>
</feature>
<dbReference type="SUPFAM" id="SSF53822">
    <property type="entry name" value="Periplasmic binding protein-like I"/>
    <property type="match status" value="1"/>
</dbReference>
<dbReference type="CDD" id="cd06288">
    <property type="entry name" value="PBP1_sucrose_transcription_regulator"/>
    <property type="match status" value="1"/>
</dbReference>
<evidence type="ECO:0000256" key="3">
    <source>
        <dbReference type="ARBA" id="ARBA00023125"/>
    </source>
</evidence>
<dbReference type="PANTHER" id="PTHR30146">
    <property type="entry name" value="LACI-RELATED TRANSCRIPTIONAL REPRESSOR"/>
    <property type="match status" value="1"/>
</dbReference>
<dbReference type="InterPro" id="IPR000843">
    <property type="entry name" value="HTH_LacI"/>
</dbReference>
<dbReference type="Pfam" id="PF13377">
    <property type="entry name" value="Peripla_BP_3"/>
    <property type="match status" value="1"/>
</dbReference>
<dbReference type="Pfam" id="PF00356">
    <property type="entry name" value="LacI"/>
    <property type="match status" value="1"/>
</dbReference>
<proteinExistence type="predicted"/>
<dbReference type="InterPro" id="IPR028082">
    <property type="entry name" value="Peripla_BP_I"/>
</dbReference>
<dbReference type="Gene3D" id="3.40.50.2300">
    <property type="match status" value="2"/>
</dbReference>
<dbReference type="PROSITE" id="PS00356">
    <property type="entry name" value="HTH_LACI_1"/>
    <property type="match status" value="1"/>
</dbReference>
<dbReference type="PANTHER" id="PTHR30146:SF148">
    <property type="entry name" value="HTH-TYPE TRANSCRIPTIONAL REPRESSOR PURR-RELATED"/>
    <property type="match status" value="1"/>
</dbReference>
<dbReference type="Gene3D" id="1.10.260.40">
    <property type="entry name" value="lambda repressor-like DNA-binding domains"/>
    <property type="match status" value="1"/>
</dbReference>
<keyword evidence="7" id="KW-1185">Reference proteome</keyword>
<dbReference type="Proteomes" id="UP001596524">
    <property type="component" value="Unassembled WGS sequence"/>
</dbReference>
<dbReference type="PROSITE" id="PS50932">
    <property type="entry name" value="HTH_LACI_2"/>
    <property type="match status" value="1"/>
</dbReference>